<accession>A0ABW5E9D4</accession>
<sequence>MVFPRNGFSAATKIILITAAVFTAACSHTVRVDGEYPAPVGPQHPLTVGVYLSEGFSNFTYREDSEDRDNWSIDTGRAQKNLFGQVLDSMFKKAIPLSQYPQDLPDDVELVIVPEVRELQFTMPRETGVNIFEVWIKYDMHAYDQQGDSVADWVITAYGKTPTAFLRSREAALAQAINVALRDAGATLYTGFAQVPELKAVLARKQRSLSMKEAEETAD</sequence>
<name>A0ABW5E9D4_9GAMM</name>
<evidence type="ECO:0008006" key="3">
    <source>
        <dbReference type="Google" id="ProtNLM"/>
    </source>
</evidence>
<protein>
    <recommendedName>
        <fullName evidence="3">ABC-type transport auxiliary lipoprotein component domain-containing protein</fullName>
    </recommendedName>
</protein>
<dbReference type="PROSITE" id="PS51257">
    <property type="entry name" value="PROKAR_LIPOPROTEIN"/>
    <property type="match status" value="1"/>
</dbReference>
<organism evidence="1 2">
    <name type="scientific">Microbulbifer halophilus</name>
    <dbReference type="NCBI Taxonomy" id="453963"/>
    <lineage>
        <taxon>Bacteria</taxon>
        <taxon>Pseudomonadati</taxon>
        <taxon>Pseudomonadota</taxon>
        <taxon>Gammaproteobacteria</taxon>
        <taxon>Cellvibrionales</taxon>
        <taxon>Microbulbiferaceae</taxon>
        <taxon>Microbulbifer</taxon>
    </lineage>
</organism>
<evidence type="ECO:0000313" key="2">
    <source>
        <dbReference type="Proteomes" id="UP001597425"/>
    </source>
</evidence>
<dbReference type="RefSeq" id="WP_265721479.1">
    <property type="nucleotide sequence ID" value="NZ_JAPIVK010000011.1"/>
</dbReference>
<dbReference type="EMBL" id="JBHUJD010000007">
    <property type="protein sequence ID" value="MFD2310206.1"/>
    <property type="molecule type" value="Genomic_DNA"/>
</dbReference>
<dbReference type="Proteomes" id="UP001597425">
    <property type="component" value="Unassembled WGS sequence"/>
</dbReference>
<reference evidence="2" key="1">
    <citation type="journal article" date="2019" name="Int. J. Syst. Evol. Microbiol.">
        <title>The Global Catalogue of Microorganisms (GCM) 10K type strain sequencing project: providing services to taxonomists for standard genome sequencing and annotation.</title>
        <authorList>
            <consortium name="The Broad Institute Genomics Platform"/>
            <consortium name="The Broad Institute Genome Sequencing Center for Infectious Disease"/>
            <person name="Wu L."/>
            <person name="Ma J."/>
        </authorList>
    </citation>
    <scope>NUCLEOTIDE SEQUENCE [LARGE SCALE GENOMIC DNA]</scope>
    <source>
        <strain evidence="2">KCTC 12848</strain>
    </source>
</reference>
<keyword evidence="2" id="KW-1185">Reference proteome</keyword>
<comment type="caution">
    <text evidence="1">The sequence shown here is derived from an EMBL/GenBank/DDBJ whole genome shotgun (WGS) entry which is preliminary data.</text>
</comment>
<gene>
    <name evidence="1" type="ORF">ACFSKX_07215</name>
</gene>
<proteinExistence type="predicted"/>
<evidence type="ECO:0000313" key="1">
    <source>
        <dbReference type="EMBL" id="MFD2310206.1"/>
    </source>
</evidence>